<dbReference type="RefSeq" id="WP_075512411.1">
    <property type="nucleotide sequence ID" value="NZ_CP089224.1"/>
</dbReference>
<dbReference type="Proteomes" id="UP000077342">
    <property type="component" value="Unassembled WGS sequence"/>
</dbReference>
<organism evidence="1 2">
    <name type="scientific">Mycobacterium ostraviense</name>
    <dbReference type="NCBI Taxonomy" id="2738409"/>
    <lineage>
        <taxon>Bacteria</taxon>
        <taxon>Bacillati</taxon>
        <taxon>Actinomycetota</taxon>
        <taxon>Actinomycetes</taxon>
        <taxon>Mycobacteriales</taxon>
        <taxon>Mycobacteriaceae</taxon>
        <taxon>Mycobacterium</taxon>
    </lineage>
</organism>
<name>A0A163XBU4_9MYCO</name>
<sequence>MSRTGPGSLVELDEYLYKRSGGMIGSVSHLVRGAAILAIEDGCEHITRTLLDLVPVDYAAERATPTRPTRRAVS</sequence>
<comment type="caution">
    <text evidence="1">The sequence shown here is derived from an EMBL/GenBank/DDBJ whole genome shotgun (WGS) entry which is preliminary data.</text>
</comment>
<accession>A0A163XBU4</accession>
<gene>
    <name evidence="1" type="ORF">A4G28_02860</name>
</gene>
<protein>
    <submittedName>
        <fullName evidence="1">Uncharacterized protein</fullName>
    </submittedName>
</protein>
<evidence type="ECO:0000313" key="1">
    <source>
        <dbReference type="EMBL" id="KZS59211.1"/>
    </source>
</evidence>
<dbReference type="EMBL" id="LWCI01000141">
    <property type="protein sequence ID" value="KZS59211.1"/>
    <property type="molecule type" value="Genomic_DNA"/>
</dbReference>
<proteinExistence type="predicted"/>
<keyword evidence="2" id="KW-1185">Reference proteome</keyword>
<dbReference type="AlphaFoldDB" id="A0A163XBU4"/>
<evidence type="ECO:0000313" key="2">
    <source>
        <dbReference type="Proteomes" id="UP000077342"/>
    </source>
</evidence>
<reference evidence="2" key="1">
    <citation type="submission" date="2016-04" db="EMBL/GenBank/DDBJ databases">
        <authorList>
            <person name="Strapagiel D."/>
            <person name="Borowka P."/>
            <person name="Marciniak B."/>
            <person name="Bakula Z."/>
            <person name="Van Ingen J."/>
            <person name="Safianowska A."/>
            <person name="Dziadek J."/>
            <person name="Jagielski T."/>
        </authorList>
    </citation>
    <scope>NUCLEOTIDE SEQUENCE [LARGE SCALE GENOMIC DNA]</scope>
    <source>
        <strain evidence="2">1010001458</strain>
    </source>
</reference>